<name>A0A944DJU3_PSEFL</name>
<accession>A0A944DJU3</accession>
<reference evidence="2" key="1">
    <citation type="submission" date="2021-03" db="EMBL/GenBank/DDBJ databases">
        <title>Genomic analysis provides insights into the functional capacity of soil bacteria communities inhabiting an altitudinal gradient in the Atacama Desert.</title>
        <authorList>
            <person name="Gonzalez M."/>
            <person name="Maldonado J."/>
            <person name="Maza F."/>
            <person name="Hodar C."/>
            <person name="Cortes M."/>
            <person name="Palma R."/>
            <person name="Andreani C."/>
            <person name="Gaete A."/>
            <person name="Vasquez-Dean J."/>
            <person name="Acuna V."/>
            <person name="Aguado M."/>
            <person name="Mandakovic D."/>
            <person name="Latorre M."/>
            <person name="Orellana A."/>
            <person name="Gutierrez R."/>
            <person name="Montecino M."/>
            <person name="Allende M."/>
            <person name="Maass A."/>
            <person name="Cambiazo V."/>
        </authorList>
    </citation>
    <scope>NUCLEOTIDE SEQUENCE</scope>
    <source>
        <strain evidence="2">ISL-25</strain>
    </source>
</reference>
<dbReference type="GO" id="GO:0050660">
    <property type="term" value="F:flavin adenine dinucleotide binding"/>
    <property type="evidence" value="ECO:0007669"/>
    <property type="project" value="TreeGrafter"/>
</dbReference>
<dbReference type="Proteomes" id="UP000692896">
    <property type="component" value="Unassembled WGS sequence"/>
</dbReference>
<dbReference type="PANTHER" id="PTHR43539:SF78">
    <property type="entry name" value="FLAVIN-CONTAINING MONOOXYGENASE"/>
    <property type="match status" value="1"/>
</dbReference>
<dbReference type="RefSeq" id="WP_214912058.1">
    <property type="nucleotide sequence ID" value="NZ_JAGGNX010000014.1"/>
</dbReference>
<dbReference type="SUPFAM" id="SSF51905">
    <property type="entry name" value="FAD/NAD(P)-binding domain"/>
    <property type="match status" value="2"/>
</dbReference>
<dbReference type="AlphaFoldDB" id="A0A944DJU3"/>
<dbReference type="Pfam" id="PF13738">
    <property type="entry name" value="Pyr_redox_3"/>
    <property type="match status" value="1"/>
</dbReference>
<evidence type="ECO:0000313" key="3">
    <source>
        <dbReference type="Proteomes" id="UP000692896"/>
    </source>
</evidence>
<protein>
    <submittedName>
        <fullName evidence="2">NAD(P)/FAD-dependent oxidoreductase</fullName>
    </submittedName>
</protein>
<dbReference type="Gene3D" id="3.50.50.60">
    <property type="entry name" value="FAD/NAD(P)-binding domain"/>
    <property type="match status" value="1"/>
</dbReference>
<evidence type="ECO:0000256" key="1">
    <source>
        <dbReference type="ARBA" id="ARBA00023002"/>
    </source>
</evidence>
<gene>
    <name evidence="2" type="ORF">J7E47_10985</name>
</gene>
<evidence type="ECO:0000313" key="2">
    <source>
        <dbReference type="EMBL" id="MBT2329243.1"/>
    </source>
</evidence>
<keyword evidence="1" id="KW-0560">Oxidoreductase</keyword>
<dbReference type="PRINTS" id="PR00368">
    <property type="entry name" value="FADPNR"/>
</dbReference>
<dbReference type="GO" id="GO:0004497">
    <property type="term" value="F:monooxygenase activity"/>
    <property type="evidence" value="ECO:0007669"/>
    <property type="project" value="TreeGrafter"/>
</dbReference>
<sequence>MNQKNRPLDVVVIGAGQAGLASGWHLKRQGLSFLILDEQLQPGGNWRNYYDSLELFSPAAYSSLPGMPFPAVPGHYPARDEVVHYLEKYAELFELPILQGVQATRVDRVNGGFQIAAASGQHFLARAVIVASGAFSRPYTPDIPGLESFNGTQLHSAGYRNSQPFDGQRIVVIGAANSAVQIAYDLAKVARVTLATREKIRFVPQRMLGADFHTWLKWTGLEKTRWLNDQSTPVLDDGTYSKALKAGDFNRAAMFTQVTSTGIVWPDGQHEAVDSLVFATGFRPNLGFLEGLPVLNERDRVRQRDGRATHVPGLYFVGLPRQRNFASATLRGVGPDAGHILPHLLDHLRAAETVRTPTRKTEQLTPE</sequence>
<dbReference type="InterPro" id="IPR036188">
    <property type="entry name" value="FAD/NAD-bd_sf"/>
</dbReference>
<dbReference type="InterPro" id="IPR050982">
    <property type="entry name" value="Auxin_biosynth/cation_transpt"/>
</dbReference>
<dbReference type="PANTHER" id="PTHR43539">
    <property type="entry name" value="FLAVIN-BINDING MONOOXYGENASE-LIKE PROTEIN (AFU_ORTHOLOGUE AFUA_4G09220)"/>
    <property type="match status" value="1"/>
</dbReference>
<dbReference type="EMBL" id="JAGGOB010000021">
    <property type="protein sequence ID" value="MBT2329243.1"/>
    <property type="molecule type" value="Genomic_DNA"/>
</dbReference>
<proteinExistence type="predicted"/>
<organism evidence="2 3">
    <name type="scientific">Pseudomonas fluorescens</name>
    <dbReference type="NCBI Taxonomy" id="294"/>
    <lineage>
        <taxon>Bacteria</taxon>
        <taxon>Pseudomonadati</taxon>
        <taxon>Pseudomonadota</taxon>
        <taxon>Gammaproteobacteria</taxon>
        <taxon>Pseudomonadales</taxon>
        <taxon>Pseudomonadaceae</taxon>
        <taxon>Pseudomonas</taxon>
    </lineage>
</organism>
<dbReference type="PRINTS" id="PR00469">
    <property type="entry name" value="PNDRDTASEII"/>
</dbReference>
<comment type="caution">
    <text evidence="2">The sequence shown here is derived from an EMBL/GenBank/DDBJ whole genome shotgun (WGS) entry which is preliminary data.</text>
</comment>